<dbReference type="Proteomes" id="UP000634136">
    <property type="component" value="Unassembled WGS sequence"/>
</dbReference>
<dbReference type="PANTHER" id="PTHR31672:SF13">
    <property type="entry name" value="F-BOX PROTEIN CPR30-LIKE"/>
    <property type="match status" value="1"/>
</dbReference>
<dbReference type="Pfam" id="PF07734">
    <property type="entry name" value="FBA_1"/>
    <property type="match status" value="1"/>
</dbReference>
<evidence type="ECO:0000313" key="2">
    <source>
        <dbReference type="EMBL" id="KAF7806727.1"/>
    </source>
</evidence>
<dbReference type="SUPFAM" id="SSF81383">
    <property type="entry name" value="F-box domain"/>
    <property type="match status" value="1"/>
</dbReference>
<keyword evidence="3" id="KW-1185">Reference proteome</keyword>
<dbReference type="NCBIfam" id="TIGR01640">
    <property type="entry name" value="F_box_assoc_1"/>
    <property type="match status" value="1"/>
</dbReference>
<evidence type="ECO:0000313" key="3">
    <source>
        <dbReference type="Proteomes" id="UP000634136"/>
    </source>
</evidence>
<dbReference type="AlphaFoldDB" id="A0A834SMV5"/>
<reference evidence="2" key="1">
    <citation type="submission" date="2020-09" db="EMBL/GenBank/DDBJ databases">
        <title>Genome-Enabled Discovery of Anthraquinone Biosynthesis in Senna tora.</title>
        <authorList>
            <person name="Kang S.-H."/>
            <person name="Pandey R.P."/>
            <person name="Lee C.-M."/>
            <person name="Sim J.-S."/>
            <person name="Jeong J.-T."/>
            <person name="Choi B.-S."/>
            <person name="Jung M."/>
            <person name="Ginzburg D."/>
            <person name="Zhao K."/>
            <person name="Won S.Y."/>
            <person name="Oh T.-J."/>
            <person name="Yu Y."/>
            <person name="Kim N.-H."/>
            <person name="Lee O.R."/>
            <person name="Lee T.-H."/>
            <person name="Bashyal P."/>
            <person name="Kim T.-S."/>
            <person name="Lee W.-H."/>
            <person name="Kawkins C."/>
            <person name="Kim C.-K."/>
            <person name="Kim J.S."/>
            <person name="Ahn B.O."/>
            <person name="Rhee S.Y."/>
            <person name="Sohng J.K."/>
        </authorList>
    </citation>
    <scope>NUCLEOTIDE SEQUENCE</scope>
    <source>
        <tissue evidence="2">Leaf</tissue>
    </source>
</reference>
<dbReference type="InterPro" id="IPR011043">
    <property type="entry name" value="Gal_Oxase/kelch_b-propeller"/>
</dbReference>
<dbReference type="InterPro" id="IPR017451">
    <property type="entry name" value="F-box-assoc_interact_dom"/>
</dbReference>
<comment type="caution">
    <text evidence="2">The sequence shown here is derived from an EMBL/GenBank/DDBJ whole genome shotgun (WGS) entry which is preliminary data.</text>
</comment>
<organism evidence="2 3">
    <name type="scientific">Senna tora</name>
    <dbReference type="NCBI Taxonomy" id="362788"/>
    <lineage>
        <taxon>Eukaryota</taxon>
        <taxon>Viridiplantae</taxon>
        <taxon>Streptophyta</taxon>
        <taxon>Embryophyta</taxon>
        <taxon>Tracheophyta</taxon>
        <taxon>Spermatophyta</taxon>
        <taxon>Magnoliopsida</taxon>
        <taxon>eudicotyledons</taxon>
        <taxon>Gunneridae</taxon>
        <taxon>Pentapetalae</taxon>
        <taxon>rosids</taxon>
        <taxon>fabids</taxon>
        <taxon>Fabales</taxon>
        <taxon>Fabaceae</taxon>
        <taxon>Caesalpinioideae</taxon>
        <taxon>Cassia clade</taxon>
        <taxon>Senna</taxon>
    </lineage>
</organism>
<sequence>MGWNSPRPPLWSPPPPLPKLSSLLPSYDSITNLHDNRIISTGLRVMLEDCGFHITHDADQKASFNTNMELQGGGNHELPDDSMLKGEVEGGILILSLSFYVLCHGLLDALEGFLVVLLISWVKQLGDSFSEIVAEIAQLLKWRVDSVIEKVYKETKRRRMASKGMLEDLTVEILARLPVKSLMRFKSLSKFYSDLFTTPKFIIKHFQFSTEKRRLIFHHCESMWTTKPAMSLFSDELSQIPIDLGFPKAALESGVPFAEGSQPRTDLGPKFPDISRPSVNLGLPIPKVSQPPVVLELPLPDGHHFQVAPLGPCNGIFFLYGSYYKSPDLYVLWNPATKEVKDLPLPLNSPTRRDICAHGFGMDILTNDYKVVCIYLAIKQKDAYYDLDGNPIPVVEVYSLSTNSWREINVSYPCSDFHYTLHNSYLNGVYHWLTTSREAIVCLDLSSEVFYKMKLPQFIEDPTDGHLSDCNIAVLNDCIAYVKEYCGGFGHRIEIWVMSEHGVEQSWTKRFCIGPFTYLGKFCGFWKNNEILATGMDQDSVFSYDLHTQKPVLEIPIDCQSLISPPLEYVESMFPISVLAEQEVQTT</sequence>
<dbReference type="InterPro" id="IPR036047">
    <property type="entry name" value="F-box-like_dom_sf"/>
</dbReference>
<proteinExistence type="predicted"/>
<gene>
    <name evidence="2" type="ORF">G2W53_038888</name>
</gene>
<feature type="domain" description="F-box associated beta-propeller type 1" evidence="1">
    <location>
        <begin position="304"/>
        <end position="512"/>
    </location>
</feature>
<dbReference type="InterPro" id="IPR006527">
    <property type="entry name" value="F-box-assoc_dom_typ1"/>
</dbReference>
<dbReference type="SUPFAM" id="SSF50965">
    <property type="entry name" value="Galactose oxidase, central domain"/>
    <property type="match status" value="1"/>
</dbReference>
<name>A0A834SMV5_9FABA</name>
<protein>
    <submittedName>
        <fullName evidence="2">F-box/kelch-repeat protein</fullName>
    </submittedName>
</protein>
<accession>A0A834SMV5</accession>
<dbReference type="OrthoDB" id="1644187at2759"/>
<dbReference type="PANTHER" id="PTHR31672">
    <property type="entry name" value="BNACNNG10540D PROTEIN"/>
    <property type="match status" value="1"/>
</dbReference>
<dbReference type="EMBL" id="JAAIUW010000012">
    <property type="protein sequence ID" value="KAF7806727.1"/>
    <property type="molecule type" value="Genomic_DNA"/>
</dbReference>
<dbReference type="InterPro" id="IPR050796">
    <property type="entry name" value="SCF_F-box_component"/>
</dbReference>
<evidence type="ECO:0000259" key="1">
    <source>
        <dbReference type="Pfam" id="PF07734"/>
    </source>
</evidence>